<dbReference type="GO" id="GO:0070652">
    <property type="term" value="C:HAUS complex"/>
    <property type="evidence" value="ECO:0007669"/>
    <property type="project" value="InterPro"/>
</dbReference>
<dbReference type="Pfam" id="PF14817">
    <property type="entry name" value="HAUS5"/>
    <property type="match status" value="1"/>
</dbReference>
<dbReference type="PANTHER" id="PTHR28588">
    <property type="entry name" value="HAUS AUGMIN-LIKE COMPLEX SUBUNIT 5"/>
    <property type="match status" value="1"/>
</dbReference>
<feature type="coiled-coil region" evidence="1">
    <location>
        <begin position="122"/>
        <end position="149"/>
    </location>
</feature>
<evidence type="ECO:0000313" key="3">
    <source>
        <dbReference type="EMBL" id="KAH3704867.1"/>
    </source>
</evidence>
<feature type="region of interest" description="Disordered" evidence="2">
    <location>
        <begin position="196"/>
        <end position="217"/>
    </location>
</feature>
<reference evidence="3" key="2">
    <citation type="submission" date="2020-11" db="EMBL/GenBank/DDBJ databases">
        <authorList>
            <person name="McCartney M.A."/>
            <person name="Auch B."/>
            <person name="Kono T."/>
            <person name="Mallez S."/>
            <person name="Becker A."/>
            <person name="Gohl D.M."/>
            <person name="Silverstein K.A.T."/>
            <person name="Koren S."/>
            <person name="Bechman K.B."/>
            <person name="Herman A."/>
            <person name="Abrahante J.E."/>
            <person name="Garbe J."/>
        </authorList>
    </citation>
    <scope>NUCLEOTIDE SEQUENCE</scope>
    <source>
        <strain evidence="3">Duluth1</strain>
        <tissue evidence="3">Whole animal</tissue>
    </source>
</reference>
<evidence type="ECO:0000256" key="1">
    <source>
        <dbReference type="SAM" id="Coils"/>
    </source>
</evidence>
<dbReference type="GO" id="GO:0007098">
    <property type="term" value="P:centrosome cycle"/>
    <property type="evidence" value="ECO:0007669"/>
    <property type="project" value="TreeGrafter"/>
</dbReference>
<feature type="coiled-coil region" evidence="1">
    <location>
        <begin position="341"/>
        <end position="368"/>
    </location>
</feature>
<dbReference type="GO" id="GO:0005813">
    <property type="term" value="C:centrosome"/>
    <property type="evidence" value="ECO:0007669"/>
    <property type="project" value="TreeGrafter"/>
</dbReference>
<dbReference type="InterPro" id="IPR029131">
    <property type="entry name" value="HAUS5"/>
</dbReference>
<organism evidence="3 4">
    <name type="scientific">Dreissena polymorpha</name>
    <name type="common">Zebra mussel</name>
    <name type="synonym">Mytilus polymorpha</name>
    <dbReference type="NCBI Taxonomy" id="45954"/>
    <lineage>
        <taxon>Eukaryota</taxon>
        <taxon>Metazoa</taxon>
        <taxon>Spiralia</taxon>
        <taxon>Lophotrochozoa</taxon>
        <taxon>Mollusca</taxon>
        <taxon>Bivalvia</taxon>
        <taxon>Autobranchia</taxon>
        <taxon>Heteroconchia</taxon>
        <taxon>Euheterodonta</taxon>
        <taxon>Imparidentia</taxon>
        <taxon>Neoheterodontei</taxon>
        <taxon>Myida</taxon>
        <taxon>Dreissenoidea</taxon>
        <taxon>Dreissenidae</taxon>
        <taxon>Dreissena</taxon>
    </lineage>
</organism>
<dbReference type="Proteomes" id="UP000828390">
    <property type="component" value="Unassembled WGS sequence"/>
</dbReference>
<evidence type="ECO:0008006" key="5">
    <source>
        <dbReference type="Google" id="ProtNLM"/>
    </source>
</evidence>
<evidence type="ECO:0000313" key="4">
    <source>
        <dbReference type="Proteomes" id="UP000828390"/>
    </source>
</evidence>
<comment type="caution">
    <text evidence="3">The sequence shown here is derived from an EMBL/GenBank/DDBJ whole genome shotgun (WGS) entry which is preliminary data.</text>
</comment>
<protein>
    <recommendedName>
        <fullName evidence="5">HAUS augmin-like complex subunit 5</fullName>
    </recommendedName>
</protein>
<dbReference type="GO" id="GO:0051225">
    <property type="term" value="P:spindle assembly"/>
    <property type="evidence" value="ECO:0007669"/>
    <property type="project" value="InterPro"/>
</dbReference>
<proteinExistence type="predicted"/>
<dbReference type="EMBL" id="JAIWYP010000015">
    <property type="protein sequence ID" value="KAH3704867.1"/>
    <property type="molecule type" value="Genomic_DNA"/>
</dbReference>
<name>A0A9D4BTE2_DREPO</name>
<evidence type="ECO:0000256" key="2">
    <source>
        <dbReference type="SAM" id="MobiDB-lite"/>
    </source>
</evidence>
<gene>
    <name evidence="3" type="ORF">DPMN_079928</name>
</gene>
<accession>A0A9D4BTE2</accession>
<dbReference type="PANTHER" id="PTHR28588:SF1">
    <property type="entry name" value="HAUS AUGMIN-LIKE COMPLEX SUBUNIT 5"/>
    <property type="match status" value="1"/>
</dbReference>
<reference evidence="3" key="1">
    <citation type="journal article" date="2019" name="bioRxiv">
        <title>The Genome of the Zebra Mussel, Dreissena polymorpha: A Resource for Invasive Species Research.</title>
        <authorList>
            <person name="McCartney M.A."/>
            <person name="Auch B."/>
            <person name="Kono T."/>
            <person name="Mallez S."/>
            <person name="Zhang Y."/>
            <person name="Obille A."/>
            <person name="Becker A."/>
            <person name="Abrahante J.E."/>
            <person name="Garbe J."/>
            <person name="Badalamenti J.P."/>
            <person name="Herman A."/>
            <person name="Mangelson H."/>
            <person name="Liachko I."/>
            <person name="Sullivan S."/>
            <person name="Sone E.D."/>
            <person name="Koren S."/>
            <person name="Silverstein K.A.T."/>
            <person name="Beckman K.B."/>
            <person name="Gohl D.M."/>
        </authorList>
    </citation>
    <scope>NUCLEOTIDE SEQUENCE</scope>
    <source>
        <strain evidence="3">Duluth1</strain>
        <tissue evidence="3">Whole animal</tissue>
    </source>
</reference>
<keyword evidence="4" id="KW-1185">Reference proteome</keyword>
<keyword evidence="1" id="KW-0175">Coiled coil</keyword>
<sequence>MASEGELACRLHDWVTNEMHFYPQGSHASIPKPEQLKLLCRGPCAPIWQWVIKHVRSTETVKTVTGNLALKNKSSSPQYRVNYGVGGEQFEETKCALLERRAALSGEVTTTLRDVGHFEHEVERITAEVTETENKYQQLKMSINTSRRKAALLTAYCARSADVTAQYGEYVKVINTRVQDIKQRAQKTLETEEFYSREVTQDEKEEEEQTSALETASAKHVRESCELIGQFLQDMLSGTFANDKSLINKHKEPLWQKVEHVCGTFSADQVMTGLLTYTSDTTSRLRTLTARVDIRRDAQALRFRYDGGEMKDLANQPSLYRSVHQLLQERNKEHFLSFIQCQKSQNDARNLEQSVAMVKSRIDKKLEKVFAQKAADLKLARTLADTEIEVDGHKAALHSLSTECESLKELVDRSARHRQELFTKYHRIQEFQEITDAKQGVIQVLVKQNMNAQSRLDQQLAEIGGYLERSFVSQPSHLTTTSGKLRDSVQREVDSFANLALPYIMFSQIDSALKTAVMDLSIHQLSPVHIRPALQTVLELLNFKTFQAPDALLCHCVRLKEEIGEVLRRLERESQHTRHRNMSGEEDVVTQIRDTCERARESDKRQITQMLPMLQQKVAKTTVALDNCNKTRDAANAWWREPGQSCVPWVKVDDRTLQQYMDQWTVLPRNYLLVYLLLEYHYEEDWNVCCISLFLNIYS</sequence>
<dbReference type="AlphaFoldDB" id="A0A9D4BTE2"/>